<dbReference type="PANTHER" id="PTHR43884:SF12">
    <property type="entry name" value="ISOVALERYL-COA DEHYDROGENASE, MITOCHONDRIAL-RELATED"/>
    <property type="match status" value="1"/>
</dbReference>
<evidence type="ECO:0000313" key="10">
    <source>
        <dbReference type="EMBL" id="MBJ7599877.1"/>
    </source>
</evidence>
<dbReference type="Pfam" id="PF02770">
    <property type="entry name" value="Acyl-CoA_dh_M"/>
    <property type="match status" value="1"/>
</dbReference>
<comment type="caution">
    <text evidence="10">The sequence shown here is derived from an EMBL/GenBank/DDBJ whole genome shotgun (WGS) entry which is preliminary data.</text>
</comment>
<evidence type="ECO:0000256" key="5">
    <source>
        <dbReference type="ARBA" id="ARBA00023002"/>
    </source>
</evidence>
<proteinExistence type="inferred from homology"/>
<dbReference type="SUPFAM" id="SSF56645">
    <property type="entry name" value="Acyl-CoA dehydrogenase NM domain-like"/>
    <property type="match status" value="1"/>
</dbReference>
<evidence type="ECO:0000256" key="1">
    <source>
        <dbReference type="ARBA" id="ARBA00001974"/>
    </source>
</evidence>
<keyword evidence="3 6" id="KW-0285">Flavoprotein</keyword>
<dbReference type="InterPro" id="IPR009100">
    <property type="entry name" value="AcylCoA_DH/oxidase_NM_dom_sf"/>
</dbReference>
<dbReference type="Proteomes" id="UP000612893">
    <property type="component" value="Unassembled WGS sequence"/>
</dbReference>
<sequence length="396" mass="43206">MVSFELTEDQREIRDWVHDFAVREVRPVAPHYDETEEFPWEILHKAAEIGLYSPEFLVQTFADETGIMPALVAEELCWGCAGVALAIQGTGLPVAAIYSQGTAEQVATWIPACYGSAREPALGAFCATEADAGSDVSAYKTRAVKSNGDWVLNGRKIFITNGGIADVHVVVAAVDPALGTRGQASFVVPKDTPGLSAGKKEKKMGIRASHTGEVILDDVRVPSECLLGGEERLQARLTRAQAGQSSRSNAAMKTFESTRPIVGAQALGIARAAFEFALEYAKQRRQFGRPIIENQAIAFKLADMAVEIEAARGLIWRALWESRHQGEFKMAEGSMAKLKASEVAVKVTEEAIQICGGYGYIRDFPVEKWHRDAKIYTLFEGTSEIQRLVISRTLAA</sequence>
<evidence type="ECO:0000256" key="2">
    <source>
        <dbReference type="ARBA" id="ARBA00009347"/>
    </source>
</evidence>
<feature type="domain" description="Acyl-CoA dehydrogenase/oxidase C-terminal" evidence="7">
    <location>
        <begin position="249"/>
        <end position="394"/>
    </location>
</feature>
<evidence type="ECO:0000313" key="11">
    <source>
        <dbReference type="Proteomes" id="UP000612893"/>
    </source>
</evidence>
<dbReference type="InterPro" id="IPR013786">
    <property type="entry name" value="AcylCoA_DH/ox_N"/>
</dbReference>
<evidence type="ECO:0000256" key="6">
    <source>
        <dbReference type="RuleBase" id="RU362125"/>
    </source>
</evidence>
<dbReference type="InterPro" id="IPR009075">
    <property type="entry name" value="AcylCo_DH/oxidase_C"/>
</dbReference>
<feature type="domain" description="Acyl-CoA dehydrogenase/oxidase N-terminal" evidence="9">
    <location>
        <begin position="7"/>
        <end position="112"/>
    </location>
</feature>
<reference evidence="10" key="1">
    <citation type="submission" date="2020-10" db="EMBL/GenBank/DDBJ databases">
        <title>Ca. Dormibacterota MAGs.</title>
        <authorList>
            <person name="Montgomery K."/>
        </authorList>
    </citation>
    <scope>NUCLEOTIDE SEQUENCE [LARGE SCALE GENOMIC DNA]</scope>
    <source>
        <strain evidence="10">SC8812_S17_10</strain>
    </source>
</reference>
<dbReference type="SUPFAM" id="SSF47203">
    <property type="entry name" value="Acyl-CoA dehydrogenase C-terminal domain-like"/>
    <property type="match status" value="1"/>
</dbReference>
<accession>A0A934K3M8</accession>
<dbReference type="RefSeq" id="WP_350341457.1">
    <property type="nucleotide sequence ID" value="NZ_JAEKNR010000176.1"/>
</dbReference>
<keyword evidence="11" id="KW-1185">Reference proteome</keyword>
<dbReference type="FunFam" id="1.20.140.10:FF:000004">
    <property type="entry name" value="Acyl-CoA dehydrogenase FadE25"/>
    <property type="match status" value="1"/>
</dbReference>
<dbReference type="Pfam" id="PF02771">
    <property type="entry name" value="Acyl-CoA_dh_N"/>
    <property type="match status" value="1"/>
</dbReference>
<dbReference type="InterPro" id="IPR037069">
    <property type="entry name" value="AcylCoA_DH/ox_N_sf"/>
</dbReference>
<dbReference type="GO" id="GO:0003995">
    <property type="term" value="F:acyl-CoA dehydrogenase activity"/>
    <property type="evidence" value="ECO:0007669"/>
    <property type="project" value="InterPro"/>
</dbReference>
<dbReference type="PANTHER" id="PTHR43884">
    <property type="entry name" value="ACYL-COA DEHYDROGENASE"/>
    <property type="match status" value="1"/>
</dbReference>
<dbReference type="InterPro" id="IPR006089">
    <property type="entry name" value="Acyl-CoA_DH_CS"/>
</dbReference>
<feature type="domain" description="Acyl-CoA oxidase/dehydrogenase middle" evidence="8">
    <location>
        <begin position="124"/>
        <end position="219"/>
    </location>
</feature>
<comment type="cofactor">
    <cofactor evidence="1 6">
        <name>FAD</name>
        <dbReference type="ChEBI" id="CHEBI:57692"/>
    </cofactor>
</comment>
<evidence type="ECO:0000256" key="4">
    <source>
        <dbReference type="ARBA" id="ARBA00022827"/>
    </source>
</evidence>
<name>A0A934K3M8_9BACT</name>
<dbReference type="PROSITE" id="PS00073">
    <property type="entry name" value="ACYL_COA_DH_2"/>
    <property type="match status" value="1"/>
</dbReference>
<evidence type="ECO:0000259" key="7">
    <source>
        <dbReference type="Pfam" id="PF00441"/>
    </source>
</evidence>
<dbReference type="Pfam" id="PF00441">
    <property type="entry name" value="Acyl-CoA_dh_1"/>
    <property type="match status" value="1"/>
</dbReference>
<gene>
    <name evidence="10" type="ORF">JF922_17590</name>
</gene>
<evidence type="ECO:0000259" key="8">
    <source>
        <dbReference type="Pfam" id="PF02770"/>
    </source>
</evidence>
<evidence type="ECO:0000256" key="3">
    <source>
        <dbReference type="ARBA" id="ARBA00022630"/>
    </source>
</evidence>
<keyword evidence="4 6" id="KW-0274">FAD</keyword>
<dbReference type="Gene3D" id="2.40.110.10">
    <property type="entry name" value="Butyryl-CoA Dehydrogenase, subunit A, domain 2"/>
    <property type="match status" value="1"/>
</dbReference>
<dbReference type="EMBL" id="JAEKNR010000176">
    <property type="protein sequence ID" value="MBJ7599877.1"/>
    <property type="molecule type" value="Genomic_DNA"/>
</dbReference>
<dbReference type="InterPro" id="IPR036250">
    <property type="entry name" value="AcylCo_DH-like_C"/>
</dbReference>
<dbReference type="InterPro" id="IPR046373">
    <property type="entry name" value="Acyl-CoA_Oxase/DH_mid-dom_sf"/>
</dbReference>
<dbReference type="GO" id="GO:0050660">
    <property type="term" value="F:flavin adenine dinucleotide binding"/>
    <property type="evidence" value="ECO:0007669"/>
    <property type="project" value="InterPro"/>
</dbReference>
<protein>
    <submittedName>
        <fullName evidence="10">Acyl-CoA dehydrogenase family protein</fullName>
    </submittedName>
</protein>
<dbReference type="FunFam" id="2.40.110.10:FF:000001">
    <property type="entry name" value="Acyl-CoA dehydrogenase, mitochondrial"/>
    <property type="match status" value="1"/>
</dbReference>
<evidence type="ECO:0000259" key="9">
    <source>
        <dbReference type="Pfam" id="PF02771"/>
    </source>
</evidence>
<organism evidence="10 11">
    <name type="scientific">Candidatus Nephthysia bennettiae</name>
    <dbReference type="NCBI Taxonomy" id="3127016"/>
    <lineage>
        <taxon>Bacteria</taxon>
        <taxon>Bacillati</taxon>
        <taxon>Candidatus Dormiibacterota</taxon>
        <taxon>Candidatus Dormibacteria</taxon>
        <taxon>Candidatus Dormibacterales</taxon>
        <taxon>Candidatus Dormibacteraceae</taxon>
        <taxon>Candidatus Nephthysia</taxon>
    </lineage>
</organism>
<dbReference type="Gene3D" id="1.20.140.10">
    <property type="entry name" value="Butyryl-CoA Dehydrogenase, subunit A, domain 3"/>
    <property type="match status" value="1"/>
</dbReference>
<dbReference type="AlphaFoldDB" id="A0A934K3M8"/>
<dbReference type="Gene3D" id="1.10.540.10">
    <property type="entry name" value="Acyl-CoA dehydrogenase/oxidase, N-terminal domain"/>
    <property type="match status" value="1"/>
</dbReference>
<dbReference type="InterPro" id="IPR006091">
    <property type="entry name" value="Acyl-CoA_Oxase/DH_mid-dom"/>
</dbReference>
<keyword evidence="5 6" id="KW-0560">Oxidoreductase</keyword>
<comment type="similarity">
    <text evidence="2 6">Belongs to the acyl-CoA dehydrogenase family.</text>
</comment>